<evidence type="ECO:0008006" key="3">
    <source>
        <dbReference type="Google" id="ProtNLM"/>
    </source>
</evidence>
<dbReference type="EMBL" id="VDDC01000009">
    <property type="protein sequence ID" value="TNH40246.1"/>
    <property type="molecule type" value="Genomic_DNA"/>
</dbReference>
<dbReference type="PANTHER" id="PTHR46566">
    <property type="entry name" value="1-PHOSPHOFRUCTOKINASE-RELATED"/>
    <property type="match status" value="1"/>
</dbReference>
<organism evidence="1 2">
    <name type="scientific">Paracoccus haeundaensis</name>
    <dbReference type="NCBI Taxonomy" id="225362"/>
    <lineage>
        <taxon>Bacteria</taxon>
        <taxon>Pseudomonadati</taxon>
        <taxon>Pseudomonadota</taxon>
        <taxon>Alphaproteobacteria</taxon>
        <taxon>Rhodobacterales</taxon>
        <taxon>Paracoccaceae</taxon>
        <taxon>Paracoccus</taxon>
    </lineage>
</organism>
<name>A0A5C4R8E1_9RHOB</name>
<protein>
    <recommendedName>
        <fullName evidence="3">Carbohydrate kinase PfkB domain-containing protein</fullName>
    </recommendedName>
</protein>
<keyword evidence="2" id="KW-1185">Reference proteome</keyword>
<reference evidence="1 2" key="1">
    <citation type="submission" date="2019-06" db="EMBL/GenBank/DDBJ databases">
        <authorList>
            <person name="Li J."/>
        </authorList>
    </citation>
    <scope>NUCLEOTIDE SEQUENCE [LARGE SCALE GENOMIC DNA]</scope>
    <source>
        <strain evidence="1 2">CGMCC 1.8012</strain>
    </source>
</reference>
<dbReference type="RefSeq" id="WP_139598041.1">
    <property type="nucleotide sequence ID" value="NZ_VDDC01000009.1"/>
</dbReference>
<dbReference type="Proteomes" id="UP000304880">
    <property type="component" value="Unassembled WGS sequence"/>
</dbReference>
<dbReference type="PANTHER" id="PTHR46566:SF2">
    <property type="entry name" value="ATP-DEPENDENT 6-PHOSPHOFRUCTOKINASE ISOZYME 2"/>
    <property type="match status" value="1"/>
</dbReference>
<dbReference type="InterPro" id="IPR029056">
    <property type="entry name" value="Ribokinase-like"/>
</dbReference>
<evidence type="ECO:0000313" key="2">
    <source>
        <dbReference type="Proteomes" id="UP000304880"/>
    </source>
</evidence>
<comment type="caution">
    <text evidence="1">The sequence shown here is derived from an EMBL/GenBank/DDBJ whole genome shotgun (WGS) entry which is preliminary data.</text>
</comment>
<dbReference type="AlphaFoldDB" id="A0A5C4R8E1"/>
<dbReference type="Gene3D" id="3.40.1190.20">
    <property type="match status" value="1"/>
</dbReference>
<sequence length="194" mass="20232">MKNTRLSDDDRTLEHASSSNLCVFAPWPLIAVAIEASPEDGSDDIVVRAGGQGVWVARMAASFGARVTLVGPFGGKIGRAAAVMLHDDGIAARSVDVAGSNGAYIHDRRGGERAQIAEMQLARLDRHEVDNLLDALLTEGMRCGTVALTGLPDGEVFDPALYGTVVRDRAANGVEIIADVAGAPLKAIDQGIGS</sequence>
<gene>
    <name evidence="1" type="ORF">FHD67_05020</name>
</gene>
<dbReference type="SUPFAM" id="SSF53613">
    <property type="entry name" value="Ribokinase-like"/>
    <property type="match status" value="1"/>
</dbReference>
<evidence type="ECO:0000313" key="1">
    <source>
        <dbReference type="EMBL" id="TNH40246.1"/>
    </source>
</evidence>
<proteinExistence type="predicted"/>
<dbReference type="GO" id="GO:0003824">
    <property type="term" value="F:catalytic activity"/>
    <property type="evidence" value="ECO:0007669"/>
    <property type="project" value="UniProtKB-ARBA"/>
</dbReference>
<accession>A0A5C4R8E1</accession>